<dbReference type="Pfam" id="PF10613">
    <property type="entry name" value="Lig_chan-Glu_bd"/>
    <property type="match status" value="1"/>
</dbReference>
<dbReference type="SUPFAM" id="SSF53822">
    <property type="entry name" value="Periplasmic binding protein-like I"/>
    <property type="match status" value="1"/>
</dbReference>
<organism evidence="12 13">
    <name type="scientific">Caerostris extrusa</name>
    <name type="common">Bark spider</name>
    <name type="synonym">Caerostris bankana</name>
    <dbReference type="NCBI Taxonomy" id="172846"/>
    <lineage>
        <taxon>Eukaryota</taxon>
        <taxon>Metazoa</taxon>
        <taxon>Ecdysozoa</taxon>
        <taxon>Arthropoda</taxon>
        <taxon>Chelicerata</taxon>
        <taxon>Arachnida</taxon>
        <taxon>Araneae</taxon>
        <taxon>Araneomorphae</taxon>
        <taxon>Entelegynae</taxon>
        <taxon>Araneoidea</taxon>
        <taxon>Araneidae</taxon>
        <taxon>Caerostris</taxon>
    </lineage>
</organism>
<dbReference type="InterPro" id="IPR019594">
    <property type="entry name" value="Glu/Gly-bd"/>
</dbReference>
<dbReference type="InterPro" id="IPR015683">
    <property type="entry name" value="Ionotropic_Glu_rcpt"/>
</dbReference>
<dbReference type="InterPro" id="IPR028082">
    <property type="entry name" value="Peripla_BP_I"/>
</dbReference>
<accession>A0AAV4NI40</accession>
<comment type="subcellular location">
    <subcellularLocation>
        <location evidence="1">Membrane</location>
        <topology evidence="1">Multi-pass membrane protein</topology>
    </subcellularLocation>
</comment>
<gene>
    <name evidence="12" type="primary">Grik2</name>
    <name evidence="12" type="ORF">CEXT_323381</name>
</gene>
<keyword evidence="5" id="KW-0406">Ion transport</keyword>
<evidence type="ECO:0000256" key="10">
    <source>
        <dbReference type="ARBA" id="ARBA00023303"/>
    </source>
</evidence>
<dbReference type="Gene3D" id="3.40.50.2300">
    <property type="match status" value="2"/>
</dbReference>
<keyword evidence="2" id="KW-0813">Transport</keyword>
<reference evidence="12 13" key="1">
    <citation type="submission" date="2021-06" db="EMBL/GenBank/DDBJ databases">
        <title>Caerostris extrusa draft genome.</title>
        <authorList>
            <person name="Kono N."/>
            <person name="Arakawa K."/>
        </authorList>
    </citation>
    <scope>NUCLEOTIDE SEQUENCE [LARGE SCALE GENOMIC DNA]</scope>
</reference>
<keyword evidence="7 12" id="KW-0675">Receptor</keyword>
<evidence type="ECO:0000313" key="13">
    <source>
        <dbReference type="Proteomes" id="UP001054945"/>
    </source>
</evidence>
<proteinExistence type="predicted"/>
<evidence type="ECO:0000256" key="5">
    <source>
        <dbReference type="ARBA" id="ARBA00023065"/>
    </source>
</evidence>
<dbReference type="EMBL" id="BPLR01020865">
    <property type="protein sequence ID" value="GIX83396.1"/>
    <property type="molecule type" value="Genomic_DNA"/>
</dbReference>
<keyword evidence="9" id="KW-1071">Ligand-gated ion channel</keyword>
<keyword evidence="6" id="KW-0472">Membrane</keyword>
<evidence type="ECO:0000256" key="9">
    <source>
        <dbReference type="ARBA" id="ARBA00023286"/>
    </source>
</evidence>
<keyword evidence="4" id="KW-1133">Transmembrane helix</keyword>
<sequence length="349" mass="39761">MGVPPHERPAFHQPLSPSLHSERGLVRLVNAWNWKDFIIIYEEDDAIIRLKDFMKEEKSRNGKCKYINFKTTATGICFGKLNSIKKYLITSLDLHTIDMEDFQYGKTNITGLRLVQEQNLEFKDVLKEINARLEQRKKDPITTLKTESTLIYDGVKLFASSLEQMDLAKNVSVLPPISCTLMNKGIDGTTLFNFMKNAALPSPGLSGMIEFDAEGFRSRISLDVIYLTASGLTKIGTIVPSKKGEWSINIVPPEYPSDFQFVELENSNFRVTTKLTDPYVMYRESAKKMFGNERFEGYAVDLLNALAEYLHFTFEINPVKDGKHGSFNTTTKLWNGMIGEIFRDVSMLF</sequence>
<keyword evidence="3" id="KW-0812">Transmembrane</keyword>
<dbReference type="GO" id="GO:0016020">
    <property type="term" value="C:membrane"/>
    <property type="evidence" value="ECO:0007669"/>
    <property type="project" value="UniProtKB-SubCell"/>
</dbReference>
<evidence type="ECO:0000256" key="1">
    <source>
        <dbReference type="ARBA" id="ARBA00004141"/>
    </source>
</evidence>
<dbReference type="Pfam" id="PF01094">
    <property type="entry name" value="ANF_receptor"/>
    <property type="match status" value="1"/>
</dbReference>
<keyword evidence="13" id="KW-1185">Reference proteome</keyword>
<comment type="caution">
    <text evidence="12">The sequence shown here is derived from an EMBL/GenBank/DDBJ whole genome shotgun (WGS) entry which is preliminary data.</text>
</comment>
<evidence type="ECO:0000256" key="7">
    <source>
        <dbReference type="ARBA" id="ARBA00023170"/>
    </source>
</evidence>
<evidence type="ECO:0000256" key="3">
    <source>
        <dbReference type="ARBA" id="ARBA00022692"/>
    </source>
</evidence>
<keyword evidence="10" id="KW-0407">Ion channel</keyword>
<name>A0AAV4NI40_CAEEX</name>
<dbReference type="SMART" id="SM00918">
    <property type="entry name" value="Lig_chan-Glu_bd"/>
    <property type="match status" value="1"/>
</dbReference>
<evidence type="ECO:0000256" key="6">
    <source>
        <dbReference type="ARBA" id="ARBA00023136"/>
    </source>
</evidence>
<evidence type="ECO:0000259" key="11">
    <source>
        <dbReference type="SMART" id="SM00918"/>
    </source>
</evidence>
<evidence type="ECO:0000256" key="8">
    <source>
        <dbReference type="ARBA" id="ARBA00023180"/>
    </source>
</evidence>
<keyword evidence="8" id="KW-0325">Glycoprotein</keyword>
<feature type="domain" description="Ionotropic glutamate receptor L-glutamate and glycine-binding" evidence="11">
    <location>
        <begin position="278"/>
        <end position="343"/>
    </location>
</feature>
<dbReference type="Gene3D" id="3.40.190.10">
    <property type="entry name" value="Periplasmic binding protein-like II"/>
    <property type="match status" value="1"/>
</dbReference>
<dbReference type="FunFam" id="3.40.190.10:FF:000210">
    <property type="entry name" value="Glutamate receptor ionotropic, kainate 1"/>
    <property type="match status" value="1"/>
</dbReference>
<dbReference type="InterPro" id="IPR001828">
    <property type="entry name" value="ANF_lig-bd_rcpt"/>
</dbReference>
<dbReference type="SUPFAM" id="SSF53850">
    <property type="entry name" value="Periplasmic binding protein-like II"/>
    <property type="match status" value="1"/>
</dbReference>
<evidence type="ECO:0000256" key="4">
    <source>
        <dbReference type="ARBA" id="ARBA00022989"/>
    </source>
</evidence>
<evidence type="ECO:0000256" key="2">
    <source>
        <dbReference type="ARBA" id="ARBA00022448"/>
    </source>
</evidence>
<protein>
    <submittedName>
        <fullName evidence="12">Glutamate receptor ionotropic, kainate 2</fullName>
    </submittedName>
</protein>
<dbReference type="AlphaFoldDB" id="A0AAV4NI40"/>
<dbReference type="PANTHER" id="PTHR18966">
    <property type="entry name" value="IONOTROPIC GLUTAMATE RECEPTOR"/>
    <property type="match status" value="1"/>
</dbReference>
<dbReference type="Proteomes" id="UP001054945">
    <property type="component" value="Unassembled WGS sequence"/>
</dbReference>
<dbReference type="GO" id="GO:0015276">
    <property type="term" value="F:ligand-gated monoatomic ion channel activity"/>
    <property type="evidence" value="ECO:0007669"/>
    <property type="project" value="InterPro"/>
</dbReference>
<evidence type="ECO:0000313" key="12">
    <source>
        <dbReference type="EMBL" id="GIX83396.1"/>
    </source>
</evidence>